<name>A0ABT6CMA9_9SPHN</name>
<sequence>MPHSATTRDLHGLIRIAGLSVAIRSDAIREVVPCPEALEPFPRLRTDIAGALDLRGQLIPVLDLSEALGATRTDDKAQIVLILRHGDHVIGVLAEAIDGVCALPADAQSPLFATSDSDGRLLRASFHLPAGRGVVLDVAALAALPDLPLTEDRTGARDRAVGESDPTLMFRVGNLRCALAAACVDASVPWQELLPAPSQDPLWIAMLPYKGAEIPVVDTLALLDQGGTGEARRAGAAIVVRVEGAAGADGKPGLVALLIDSVDDIVRLPARDVRSHGLPGMTGAGLTRGLITRPEGSLLLIDAQALVNDARMAMLAGIRQRPQTGSASAASAQAATRATAAGERLPYLVFMVDEAPFAVALSQVEEILPAQHDLIPTPAAGSGVEGLFPHRGQAVPLVNLGRMLGRASSGEGSFVVVAREGQWPDVRRTGFRVDRLCSVDRAAIQQLGPRPGEGAERQTSARGLPDRTIRLVSGEACTVLDLPQIARGLVEAAA</sequence>
<dbReference type="EMBL" id="JAROCY010000007">
    <property type="protein sequence ID" value="MDF8333467.1"/>
    <property type="molecule type" value="Genomic_DNA"/>
</dbReference>
<dbReference type="Gene3D" id="2.30.30.40">
    <property type="entry name" value="SH3 Domains"/>
    <property type="match status" value="3"/>
</dbReference>
<dbReference type="InterPro" id="IPR036061">
    <property type="entry name" value="CheW-like_dom_sf"/>
</dbReference>
<dbReference type="PANTHER" id="PTHR22617">
    <property type="entry name" value="CHEMOTAXIS SENSOR HISTIDINE KINASE-RELATED"/>
    <property type="match status" value="1"/>
</dbReference>
<feature type="domain" description="CheW-like" evidence="1">
    <location>
        <begin position="344"/>
        <end position="491"/>
    </location>
</feature>
<evidence type="ECO:0000313" key="3">
    <source>
        <dbReference type="Proteomes" id="UP001222770"/>
    </source>
</evidence>
<feature type="domain" description="CheW-like" evidence="1">
    <location>
        <begin position="164"/>
        <end position="312"/>
    </location>
</feature>
<dbReference type="Gene3D" id="2.40.50.180">
    <property type="entry name" value="CheA-289, Domain 4"/>
    <property type="match status" value="3"/>
</dbReference>
<feature type="domain" description="CheW-like" evidence="1">
    <location>
        <begin position="8"/>
        <end position="147"/>
    </location>
</feature>
<reference evidence="2 3" key="1">
    <citation type="submission" date="2023-03" db="EMBL/GenBank/DDBJ databases">
        <title>Novosphingobium cyanobacteriorum sp. nov., isolated from a eutrophic reservoir during the Microcystis bloom period.</title>
        <authorList>
            <person name="Kang M."/>
            <person name="Le V."/>
            <person name="Ko S.-R."/>
            <person name="Lee S.-A."/>
            <person name="Ahn C.-Y."/>
        </authorList>
    </citation>
    <scope>NUCLEOTIDE SEQUENCE [LARGE SCALE GENOMIC DNA]</scope>
    <source>
        <strain evidence="2 3">HBC54</strain>
    </source>
</reference>
<keyword evidence="3" id="KW-1185">Reference proteome</keyword>
<evidence type="ECO:0000259" key="1">
    <source>
        <dbReference type="PROSITE" id="PS50851"/>
    </source>
</evidence>
<dbReference type="Proteomes" id="UP001222770">
    <property type="component" value="Unassembled WGS sequence"/>
</dbReference>
<proteinExistence type="predicted"/>
<dbReference type="InterPro" id="IPR002545">
    <property type="entry name" value="CheW-lke_dom"/>
</dbReference>
<organism evidence="2 3">
    <name type="scientific">Novosphingobium cyanobacteriorum</name>
    <dbReference type="NCBI Taxonomy" id="3024215"/>
    <lineage>
        <taxon>Bacteria</taxon>
        <taxon>Pseudomonadati</taxon>
        <taxon>Pseudomonadota</taxon>
        <taxon>Alphaproteobacteria</taxon>
        <taxon>Sphingomonadales</taxon>
        <taxon>Sphingomonadaceae</taxon>
        <taxon>Novosphingobium</taxon>
    </lineage>
</organism>
<accession>A0ABT6CMA9</accession>
<protein>
    <submittedName>
        <fullName evidence="2">Chemotaxis protein CheW</fullName>
    </submittedName>
</protein>
<dbReference type="RefSeq" id="WP_277277194.1">
    <property type="nucleotide sequence ID" value="NZ_JAROCY010000007.1"/>
</dbReference>
<dbReference type="Pfam" id="PF01584">
    <property type="entry name" value="CheW"/>
    <property type="match status" value="3"/>
</dbReference>
<dbReference type="CDD" id="cd00588">
    <property type="entry name" value="CheW_like"/>
    <property type="match status" value="1"/>
</dbReference>
<dbReference type="InterPro" id="IPR039315">
    <property type="entry name" value="CheW"/>
</dbReference>
<dbReference type="SMART" id="SM00260">
    <property type="entry name" value="CheW"/>
    <property type="match status" value="3"/>
</dbReference>
<gene>
    <name evidence="2" type="ORF">POM99_09665</name>
</gene>
<dbReference type="PROSITE" id="PS50851">
    <property type="entry name" value="CHEW"/>
    <property type="match status" value="3"/>
</dbReference>
<comment type="caution">
    <text evidence="2">The sequence shown here is derived from an EMBL/GenBank/DDBJ whole genome shotgun (WGS) entry which is preliminary data.</text>
</comment>
<dbReference type="SUPFAM" id="SSF50341">
    <property type="entry name" value="CheW-like"/>
    <property type="match status" value="3"/>
</dbReference>
<dbReference type="PANTHER" id="PTHR22617:SF23">
    <property type="entry name" value="CHEMOTAXIS PROTEIN CHEW"/>
    <property type="match status" value="1"/>
</dbReference>
<evidence type="ECO:0000313" key="2">
    <source>
        <dbReference type="EMBL" id="MDF8333467.1"/>
    </source>
</evidence>